<feature type="region of interest" description="Disordered" evidence="1">
    <location>
        <begin position="86"/>
        <end position="112"/>
    </location>
</feature>
<sequence length="169" mass="19410">MTSNTFWMPNYDISELDLREFPADVHNELCQCPHKCDELVSSEARQRLFQHFYGLGLAEDDFLYFESKVQATIYSISDYMNILQKRSTSSSDSEDDETAVKPSPPKKFKKQRNSNLLKLDNPLLPFGLVIPDGVTIAPVMGPDHDRDIAIVNNFFHNQLWKPEYIGAYS</sequence>
<evidence type="ECO:0000313" key="2">
    <source>
        <dbReference type="EMBL" id="ERL91472.1"/>
    </source>
</evidence>
<dbReference type="AlphaFoldDB" id="U4UEL2"/>
<dbReference type="EMBL" id="KB632287">
    <property type="protein sequence ID" value="ERL91472.1"/>
    <property type="molecule type" value="Genomic_DNA"/>
</dbReference>
<organism evidence="2 3">
    <name type="scientific">Dendroctonus ponderosae</name>
    <name type="common">Mountain pine beetle</name>
    <dbReference type="NCBI Taxonomy" id="77166"/>
    <lineage>
        <taxon>Eukaryota</taxon>
        <taxon>Metazoa</taxon>
        <taxon>Ecdysozoa</taxon>
        <taxon>Arthropoda</taxon>
        <taxon>Hexapoda</taxon>
        <taxon>Insecta</taxon>
        <taxon>Pterygota</taxon>
        <taxon>Neoptera</taxon>
        <taxon>Endopterygota</taxon>
        <taxon>Coleoptera</taxon>
        <taxon>Polyphaga</taxon>
        <taxon>Cucujiformia</taxon>
        <taxon>Curculionidae</taxon>
        <taxon>Scolytinae</taxon>
        <taxon>Dendroctonus</taxon>
    </lineage>
</organism>
<reference evidence="2 3" key="1">
    <citation type="journal article" date="2013" name="Genome Biol.">
        <title>Draft genome of the mountain pine beetle, Dendroctonus ponderosae Hopkins, a major forest pest.</title>
        <authorList>
            <person name="Keeling C.I."/>
            <person name="Yuen M.M."/>
            <person name="Liao N.Y."/>
            <person name="Docking T.R."/>
            <person name="Chan S.K."/>
            <person name="Taylor G.A."/>
            <person name="Palmquist D.L."/>
            <person name="Jackman S.D."/>
            <person name="Nguyen A."/>
            <person name="Li M."/>
            <person name="Henderson H."/>
            <person name="Janes J.K."/>
            <person name="Zhao Y."/>
            <person name="Pandoh P."/>
            <person name="Moore R."/>
            <person name="Sperling F.A."/>
            <person name="Huber D.P."/>
            <person name="Birol I."/>
            <person name="Jones S.J."/>
            <person name="Bohlmann J."/>
        </authorList>
    </citation>
    <scope>NUCLEOTIDE SEQUENCE</scope>
</reference>
<gene>
    <name evidence="2" type="ORF">D910_08802</name>
</gene>
<name>U4UEL2_DENPD</name>
<evidence type="ECO:0000313" key="3">
    <source>
        <dbReference type="Proteomes" id="UP000030742"/>
    </source>
</evidence>
<protein>
    <submittedName>
        <fullName evidence="2">Uncharacterized protein</fullName>
    </submittedName>
</protein>
<dbReference type="OrthoDB" id="434783at2759"/>
<evidence type="ECO:0000256" key="1">
    <source>
        <dbReference type="SAM" id="MobiDB-lite"/>
    </source>
</evidence>
<dbReference type="Proteomes" id="UP000030742">
    <property type="component" value="Unassembled WGS sequence"/>
</dbReference>
<accession>U4UEL2</accession>
<proteinExistence type="predicted"/>